<dbReference type="KEGG" id="ptm:GSPATT00025009001"/>
<reference evidence="1 2" key="1">
    <citation type="journal article" date="2006" name="Nature">
        <title>Global trends of whole-genome duplications revealed by the ciliate Paramecium tetraurelia.</title>
        <authorList>
            <consortium name="Genoscope"/>
            <person name="Aury J.-M."/>
            <person name="Jaillon O."/>
            <person name="Duret L."/>
            <person name="Noel B."/>
            <person name="Jubin C."/>
            <person name="Porcel B.M."/>
            <person name="Segurens B."/>
            <person name="Daubin V."/>
            <person name="Anthouard V."/>
            <person name="Aiach N."/>
            <person name="Arnaiz O."/>
            <person name="Billaut A."/>
            <person name="Beisson J."/>
            <person name="Blanc I."/>
            <person name="Bouhouche K."/>
            <person name="Camara F."/>
            <person name="Duharcourt S."/>
            <person name="Guigo R."/>
            <person name="Gogendeau D."/>
            <person name="Katinka M."/>
            <person name="Keller A.-M."/>
            <person name="Kissmehl R."/>
            <person name="Klotz C."/>
            <person name="Koll F."/>
            <person name="Le Moue A."/>
            <person name="Lepere C."/>
            <person name="Malinsky S."/>
            <person name="Nowacki M."/>
            <person name="Nowak J.K."/>
            <person name="Plattner H."/>
            <person name="Poulain J."/>
            <person name="Ruiz F."/>
            <person name="Serrano V."/>
            <person name="Zagulski M."/>
            <person name="Dessen P."/>
            <person name="Betermier M."/>
            <person name="Weissenbach J."/>
            <person name="Scarpelli C."/>
            <person name="Schachter V."/>
            <person name="Sperling L."/>
            <person name="Meyer E."/>
            <person name="Cohen J."/>
            <person name="Wincker P."/>
        </authorList>
    </citation>
    <scope>NUCLEOTIDE SEQUENCE [LARGE SCALE GENOMIC DNA]</scope>
    <source>
        <strain evidence="1 2">Stock d4-2</strain>
    </source>
</reference>
<dbReference type="GeneID" id="5045459"/>
<accession>A0EAG0</accession>
<gene>
    <name evidence="1" type="ORF">GSPATT00025009001</name>
</gene>
<organism evidence="1 2">
    <name type="scientific">Paramecium tetraurelia</name>
    <dbReference type="NCBI Taxonomy" id="5888"/>
    <lineage>
        <taxon>Eukaryota</taxon>
        <taxon>Sar</taxon>
        <taxon>Alveolata</taxon>
        <taxon>Ciliophora</taxon>
        <taxon>Intramacronucleata</taxon>
        <taxon>Oligohymenophorea</taxon>
        <taxon>Peniculida</taxon>
        <taxon>Parameciidae</taxon>
        <taxon>Paramecium</taxon>
    </lineage>
</organism>
<dbReference type="Proteomes" id="UP000000600">
    <property type="component" value="Unassembled WGS sequence"/>
</dbReference>
<dbReference type="EMBL" id="CT868667">
    <property type="protein sequence ID" value="CAK92277.1"/>
    <property type="molecule type" value="Genomic_DNA"/>
</dbReference>
<proteinExistence type="predicted"/>
<protein>
    <submittedName>
        <fullName evidence="1">Uncharacterized protein</fullName>
    </submittedName>
</protein>
<keyword evidence="2" id="KW-1185">Reference proteome</keyword>
<dbReference type="InParanoid" id="A0EAG0"/>
<dbReference type="HOGENOM" id="CLU_1762349_0_0_1"/>
<dbReference type="RefSeq" id="XP_001459674.1">
    <property type="nucleotide sequence ID" value="XM_001459637.1"/>
</dbReference>
<name>A0EAG0_PARTE</name>
<evidence type="ECO:0000313" key="1">
    <source>
        <dbReference type="EMBL" id="CAK92277.1"/>
    </source>
</evidence>
<dbReference type="AlphaFoldDB" id="A0EAG0"/>
<evidence type="ECO:0000313" key="2">
    <source>
        <dbReference type="Proteomes" id="UP000000600"/>
    </source>
</evidence>
<sequence>MNPDIYKKVCNQFQLSERLFIVRIQTEDLCLHYDFKLTLLNVLVMSQAIQPSSKIDFISDQAGQNSPFIIQLRISFKSSILGTSQTLNTFSRFTNPNPVNVAYKLLIACLISPSDVNINASNPSFVQVILSYLQSPTLFLLSHSHPTD</sequence>